<dbReference type="PANTHER" id="PTHR11552">
    <property type="entry name" value="GLUCOSE-METHANOL-CHOLINE GMC OXIDOREDUCTASE"/>
    <property type="match status" value="1"/>
</dbReference>
<evidence type="ECO:0000259" key="8">
    <source>
        <dbReference type="PROSITE" id="PS00623"/>
    </source>
</evidence>
<dbReference type="SUPFAM" id="SSF51905">
    <property type="entry name" value="FAD/NAD(P)-binding domain"/>
    <property type="match status" value="1"/>
</dbReference>
<dbReference type="Gene3D" id="3.50.50.60">
    <property type="entry name" value="FAD/NAD(P)-binding domain"/>
    <property type="match status" value="1"/>
</dbReference>
<comment type="cofactor">
    <cofactor evidence="1 5">
        <name>FAD</name>
        <dbReference type="ChEBI" id="CHEBI:57692"/>
    </cofactor>
</comment>
<reference evidence="10" key="2">
    <citation type="submission" date="2023-04" db="EMBL/GenBank/DDBJ databases">
        <authorList>
            <person name="Bu L."/>
            <person name="Lu L."/>
            <person name="Laidemitt M.R."/>
            <person name="Zhang S.M."/>
            <person name="Mutuku M."/>
            <person name="Mkoji G."/>
            <person name="Steinauer M."/>
            <person name="Loker E.S."/>
        </authorList>
    </citation>
    <scope>NUCLEOTIDE SEQUENCE</scope>
    <source>
        <strain evidence="10">KasaAsao</strain>
        <tissue evidence="10">Whole Snail</tissue>
    </source>
</reference>
<dbReference type="PROSITE" id="PS00624">
    <property type="entry name" value="GMC_OXRED_2"/>
    <property type="match status" value="1"/>
</dbReference>
<proteinExistence type="inferred from homology"/>
<dbReference type="InterPro" id="IPR012132">
    <property type="entry name" value="GMC_OxRdtase"/>
</dbReference>
<evidence type="ECO:0000313" key="11">
    <source>
        <dbReference type="Proteomes" id="UP001233172"/>
    </source>
</evidence>
<dbReference type="Gene3D" id="3.30.560.10">
    <property type="entry name" value="Glucose Oxidase, domain 3"/>
    <property type="match status" value="1"/>
</dbReference>
<dbReference type="PANTHER" id="PTHR11552:SF147">
    <property type="entry name" value="CHOLINE DEHYDROGENASE, MITOCHONDRIAL"/>
    <property type="match status" value="1"/>
</dbReference>
<dbReference type="InterPro" id="IPR036188">
    <property type="entry name" value="FAD/NAD-bd_sf"/>
</dbReference>
<feature type="chain" id="PRO_5042241506" evidence="7">
    <location>
        <begin position="20"/>
        <end position="602"/>
    </location>
</feature>
<dbReference type="GO" id="GO:0016614">
    <property type="term" value="F:oxidoreductase activity, acting on CH-OH group of donors"/>
    <property type="evidence" value="ECO:0007669"/>
    <property type="project" value="InterPro"/>
</dbReference>
<keyword evidence="3 6" id="KW-0285">Flavoprotein</keyword>
<dbReference type="InterPro" id="IPR000172">
    <property type="entry name" value="GMC_OxRdtase_N"/>
</dbReference>
<feature type="domain" description="Glucose-methanol-choline oxidoreductase N-terminal" evidence="9">
    <location>
        <begin position="298"/>
        <end position="312"/>
    </location>
</feature>
<sequence length="602" mass="66888">MSSLVWIFVVVICAILVKQFILNIPSVSNVIQSTVKLNRTYDYIIVGGGTAGCVLAGRLSEDPDVTVLLLEAGPDDTGNTMVTTPLMSSQIQKSQFDWEYYSEPTNNTMKHFPEGRAFWPRGKVLGGSGSINIMQYVRGSRHDYDRWAKYLGTDQWDYSHVLPYFKKSEDIQIPELKDSEYHGREGTLTITQPTSQPITSKLIQAGQSLGYPNVDFNGKSLQGISVVQVNIKDGRRWSTSNAFLHTAAARGRNNLHVAVNSHVSKVIIENKQAKGVAVIRNGRKEIILANKEVILSAGAIGSPQLLMLSGIGPKKHLDSLRIPVFADLPAGENLQDHVMIDIGVSTKEVLTVSLQNVATLWSYLQYVLFGTGPMTSPMFLETTAFKSTTKECREQSWPDVELHFTSLLFPSLDVIKEVKGYFEEGRQDKIGFTCLAMLLRPESRGRITLRTNDPFDYPIIEPNYMDKQEDIETLIRGIQECQKFVSTDTLKAIGAELTETKPVWPCDGHRFNSHEYWQCIVKQRPNTVYHPVGTCKMGPSNDPTAVVNADLKVYGISGLRVVDASIMPWLVSGNTNAPTIMIAEKAADLIRGKPPLKALSHL</sequence>
<feature type="signal peptide" evidence="7">
    <location>
        <begin position="1"/>
        <end position="19"/>
    </location>
</feature>
<dbReference type="GO" id="GO:0050660">
    <property type="term" value="F:flavin adenine dinucleotide binding"/>
    <property type="evidence" value="ECO:0007669"/>
    <property type="project" value="InterPro"/>
</dbReference>
<evidence type="ECO:0000256" key="4">
    <source>
        <dbReference type="ARBA" id="ARBA00022827"/>
    </source>
</evidence>
<comment type="similarity">
    <text evidence="2 6">Belongs to the GMC oxidoreductase family.</text>
</comment>
<feature type="binding site" evidence="5">
    <location>
        <position position="124"/>
    </location>
    <ligand>
        <name>FAD</name>
        <dbReference type="ChEBI" id="CHEBI:57692"/>
    </ligand>
</feature>
<protein>
    <submittedName>
        <fullName evidence="10">Glucose dehydrogenase [FAD quinone]</fullName>
    </submittedName>
</protein>
<evidence type="ECO:0000256" key="2">
    <source>
        <dbReference type="ARBA" id="ARBA00010790"/>
    </source>
</evidence>
<organism evidence="10 11">
    <name type="scientific">Biomphalaria pfeifferi</name>
    <name type="common">Bloodfluke planorb</name>
    <name type="synonym">Freshwater snail</name>
    <dbReference type="NCBI Taxonomy" id="112525"/>
    <lineage>
        <taxon>Eukaryota</taxon>
        <taxon>Metazoa</taxon>
        <taxon>Spiralia</taxon>
        <taxon>Lophotrochozoa</taxon>
        <taxon>Mollusca</taxon>
        <taxon>Gastropoda</taxon>
        <taxon>Heterobranchia</taxon>
        <taxon>Euthyneura</taxon>
        <taxon>Panpulmonata</taxon>
        <taxon>Hygrophila</taxon>
        <taxon>Lymnaeoidea</taxon>
        <taxon>Planorbidae</taxon>
        <taxon>Biomphalaria</taxon>
    </lineage>
</organism>
<dbReference type="InterPro" id="IPR007867">
    <property type="entry name" value="GMC_OxRtase_C"/>
</dbReference>
<keyword evidence="4 5" id="KW-0274">FAD</keyword>
<dbReference type="Proteomes" id="UP001233172">
    <property type="component" value="Unassembled WGS sequence"/>
</dbReference>
<keyword evidence="7" id="KW-0732">Signal</keyword>
<keyword evidence="11" id="KW-1185">Reference proteome</keyword>
<dbReference type="PIRSF" id="PIRSF000137">
    <property type="entry name" value="Alcohol_oxidase"/>
    <property type="match status" value="1"/>
</dbReference>
<dbReference type="PROSITE" id="PS00623">
    <property type="entry name" value="GMC_OXRED_1"/>
    <property type="match status" value="1"/>
</dbReference>
<dbReference type="EMBL" id="JASAOG010000371">
    <property type="protein sequence ID" value="KAK0039970.1"/>
    <property type="molecule type" value="Genomic_DNA"/>
</dbReference>
<evidence type="ECO:0000256" key="7">
    <source>
        <dbReference type="SAM" id="SignalP"/>
    </source>
</evidence>
<dbReference type="Pfam" id="PF05199">
    <property type="entry name" value="GMC_oxred_C"/>
    <property type="match status" value="1"/>
</dbReference>
<evidence type="ECO:0000256" key="6">
    <source>
        <dbReference type="RuleBase" id="RU003968"/>
    </source>
</evidence>
<dbReference type="Pfam" id="PF00732">
    <property type="entry name" value="GMC_oxred_N"/>
    <property type="match status" value="1"/>
</dbReference>
<evidence type="ECO:0000256" key="3">
    <source>
        <dbReference type="ARBA" id="ARBA00022630"/>
    </source>
</evidence>
<evidence type="ECO:0000259" key="9">
    <source>
        <dbReference type="PROSITE" id="PS00624"/>
    </source>
</evidence>
<feature type="binding site" evidence="5">
    <location>
        <position position="263"/>
    </location>
    <ligand>
        <name>FAD</name>
        <dbReference type="ChEBI" id="CHEBI:57692"/>
    </ligand>
</feature>
<accession>A0AAD8APF5</accession>
<reference evidence="10" key="1">
    <citation type="journal article" date="2023" name="PLoS Negl. Trop. Dis.">
        <title>A genome sequence for Biomphalaria pfeifferi, the major vector snail for the human-infecting parasite Schistosoma mansoni.</title>
        <authorList>
            <person name="Bu L."/>
            <person name="Lu L."/>
            <person name="Laidemitt M.R."/>
            <person name="Zhang S.M."/>
            <person name="Mutuku M."/>
            <person name="Mkoji G."/>
            <person name="Steinauer M."/>
            <person name="Loker E.S."/>
        </authorList>
    </citation>
    <scope>NUCLEOTIDE SEQUENCE</scope>
    <source>
        <strain evidence="10">KasaAsao</strain>
    </source>
</reference>
<feature type="domain" description="Glucose-methanol-choline oxidoreductase N-terminal" evidence="8">
    <location>
        <begin position="122"/>
        <end position="145"/>
    </location>
</feature>
<dbReference type="SUPFAM" id="SSF54373">
    <property type="entry name" value="FAD-linked reductases, C-terminal domain"/>
    <property type="match status" value="1"/>
</dbReference>
<evidence type="ECO:0000313" key="10">
    <source>
        <dbReference type="EMBL" id="KAK0039970.1"/>
    </source>
</evidence>
<comment type="caution">
    <text evidence="10">The sequence shown here is derived from an EMBL/GenBank/DDBJ whole genome shotgun (WGS) entry which is preliminary data.</text>
</comment>
<dbReference type="AlphaFoldDB" id="A0AAD8APF5"/>
<evidence type="ECO:0000256" key="5">
    <source>
        <dbReference type="PIRSR" id="PIRSR000137-2"/>
    </source>
</evidence>
<gene>
    <name evidence="10" type="ORF">Bpfe_030609</name>
</gene>
<name>A0AAD8APF5_BIOPF</name>
<evidence type="ECO:0000256" key="1">
    <source>
        <dbReference type="ARBA" id="ARBA00001974"/>
    </source>
</evidence>